<keyword evidence="9" id="KW-1133">Transmembrane helix</keyword>
<accession>I0L7H6</accession>
<dbReference type="EMBL" id="CAIE01000036">
    <property type="protein sequence ID" value="CCH19773.1"/>
    <property type="molecule type" value="Genomic_DNA"/>
</dbReference>
<evidence type="ECO:0000313" key="12">
    <source>
        <dbReference type="Proteomes" id="UP000003448"/>
    </source>
</evidence>
<sequence length="373" mass="39116">MLTRMGRLAWVAAGMVTALAPWYGQPAALRLTAWVAVLAATVAISAPRPARAPLGATAAIVSVCGSLWAWQSLGYNFVDDGNDSSKLLLWTTIEVGALTALGVALTRNAGGSARLLGWLLPVPGAAVGLRLLPDAAIGEQLFLSALGAVTVLAGTLLGHYLRGLDEFRVAAVEQARSEQRRRVAADLHDYVAHDIAGIAVAAQSARIVGGSDPGALIEQVEQAATRALRRLDRSIQLMRDDDERTAPQYGLADVPDLVDAHPLPTELSLALPGRDDISAAIQATAYRVVSEALTNVARHAHPTVPVRVSAAQRDGRLDIVVANELSIRATPARATGPGAGLATLRARVEALDGTMRVGAENGSWQVHVTLPID</sequence>
<dbReference type="InterPro" id="IPR011712">
    <property type="entry name" value="Sig_transdc_His_kin_sub3_dim/P"/>
</dbReference>
<dbReference type="InterPro" id="IPR050482">
    <property type="entry name" value="Sensor_HK_TwoCompSys"/>
</dbReference>
<dbReference type="GO" id="GO:0005524">
    <property type="term" value="F:ATP binding"/>
    <property type="evidence" value="ECO:0007669"/>
    <property type="project" value="UniProtKB-KW"/>
</dbReference>
<dbReference type="PANTHER" id="PTHR24421">
    <property type="entry name" value="NITRATE/NITRITE SENSOR PROTEIN NARX-RELATED"/>
    <property type="match status" value="1"/>
</dbReference>
<keyword evidence="12" id="KW-1185">Reference proteome</keyword>
<dbReference type="GO" id="GO:0000155">
    <property type="term" value="F:phosphorelay sensor kinase activity"/>
    <property type="evidence" value="ECO:0007669"/>
    <property type="project" value="InterPro"/>
</dbReference>
<dbReference type="CDD" id="cd16917">
    <property type="entry name" value="HATPase_UhpB-NarQ-NarX-like"/>
    <property type="match status" value="1"/>
</dbReference>
<name>I0L7H6_9ACTN</name>
<dbReference type="OrthoDB" id="227596at2"/>
<dbReference type="SUPFAM" id="SSF55874">
    <property type="entry name" value="ATPase domain of HSP90 chaperone/DNA topoisomerase II/histidine kinase"/>
    <property type="match status" value="1"/>
</dbReference>
<keyword evidence="3" id="KW-0597">Phosphoprotein</keyword>
<keyword evidence="8" id="KW-0902">Two-component regulatory system</keyword>
<evidence type="ECO:0000256" key="1">
    <source>
        <dbReference type="ARBA" id="ARBA00000085"/>
    </source>
</evidence>
<comment type="catalytic activity">
    <reaction evidence="1">
        <text>ATP + protein L-histidine = ADP + protein N-phospho-L-histidine.</text>
        <dbReference type="EC" id="2.7.13.3"/>
    </reaction>
</comment>
<dbReference type="STRING" id="1150864.MILUP08_44649"/>
<keyword evidence="9" id="KW-0812">Transmembrane</keyword>
<dbReference type="GO" id="GO:0046983">
    <property type="term" value="F:protein dimerization activity"/>
    <property type="evidence" value="ECO:0007669"/>
    <property type="project" value="InterPro"/>
</dbReference>
<evidence type="ECO:0000256" key="7">
    <source>
        <dbReference type="ARBA" id="ARBA00022840"/>
    </source>
</evidence>
<evidence type="ECO:0000256" key="6">
    <source>
        <dbReference type="ARBA" id="ARBA00022777"/>
    </source>
</evidence>
<dbReference type="Proteomes" id="UP000003448">
    <property type="component" value="Unassembled WGS sequence"/>
</dbReference>
<proteinExistence type="predicted"/>
<evidence type="ECO:0000256" key="2">
    <source>
        <dbReference type="ARBA" id="ARBA00012438"/>
    </source>
</evidence>
<keyword evidence="5" id="KW-0547">Nucleotide-binding</keyword>
<dbReference type="Gene3D" id="1.20.5.1930">
    <property type="match status" value="1"/>
</dbReference>
<feature type="domain" description="Signal transduction histidine kinase subgroup 3 dimerisation and phosphoacceptor" evidence="10">
    <location>
        <begin position="180"/>
        <end position="239"/>
    </location>
</feature>
<evidence type="ECO:0000256" key="4">
    <source>
        <dbReference type="ARBA" id="ARBA00022679"/>
    </source>
</evidence>
<evidence type="ECO:0000259" key="10">
    <source>
        <dbReference type="Pfam" id="PF07730"/>
    </source>
</evidence>
<reference evidence="11 12" key="1">
    <citation type="journal article" date="2012" name="J. Bacteriol.">
        <title>Genome Sequence of Micromonospora lupini Lupac 08, Isolated from Root Nodules of Lupinus angustifolius.</title>
        <authorList>
            <person name="Alonso-Vega P."/>
            <person name="Normand P."/>
            <person name="Bacigalupe R."/>
            <person name="Pujic P."/>
            <person name="Lajus A."/>
            <person name="Vallenet D."/>
            <person name="Carro L."/>
            <person name="Coll P."/>
            <person name="Trujillo M.E."/>
        </authorList>
    </citation>
    <scope>NUCLEOTIDE SEQUENCE [LARGE SCALE GENOMIC DNA]</scope>
    <source>
        <strain evidence="11 12">Lupac 08</strain>
    </source>
</reference>
<dbReference type="Pfam" id="PF07730">
    <property type="entry name" value="HisKA_3"/>
    <property type="match status" value="1"/>
</dbReference>
<evidence type="ECO:0000256" key="3">
    <source>
        <dbReference type="ARBA" id="ARBA00022553"/>
    </source>
</evidence>
<gene>
    <name evidence="11" type="ORF">MILUP08_44649</name>
</gene>
<keyword evidence="4" id="KW-0808">Transferase</keyword>
<feature type="transmembrane region" description="Helical" evidence="9">
    <location>
        <begin position="141"/>
        <end position="161"/>
    </location>
</feature>
<dbReference type="GO" id="GO:0016020">
    <property type="term" value="C:membrane"/>
    <property type="evidence" value="ECO:0007669"/>
    <property type="project" value="InterPro"/>
</dbReference>
<feature type="transmembrane region" description="Helical" evidence="9">
    <location>
        <begin position="28"/>
        <end position="47"/>
    </location>
</feature>
<feature type="transmembrane region" description="Helical" evidence="9">
    <location>
        <begin position="54"/>
        <end position="75"/>
    </location>
</feature>
<feature type="transmembrane region" description="Helical" evidence="9">
    <location>
        <begin position="87"/>
        <end position="105"/>
    </location>
</feature>
<keyword evidence="6 11" id="KW-0418">Kinase</keyword>
<dbReference type="InterPro" id="IPR036890">
    <property type="entry name" value="HATPase_C_sf"/>
</dbReference>
<dbReference type="PANTHER" id="PTHR24421:SF10">
    <property type="entry name" value="NITRATE_NITRITE SENSOR PROTEIN NARQ"/>
    <property type="match status" value="1"/>
</dbReference>
<evidence type="ECO:0000256" key="8">
    <source>
        <dbReference type="ARBA" id="ARBA00023012"/>
    </source>
</evidence>
<organism evidence="11 12">
    <name type="scientific">Micromonospora lupini str. Lupac 08</name>
    <dbReference type="NCBI Taxonomy" id="1150864"/>
    <lineage>
        <taxon>Bacteria</taxon>
        <taxon>Bacillati</taxon>
        <taxon>Actinomycetota</taxon>
        <taxon>Actinomycetes</taxon>
        <taxon>Micromonosporales</taxon>
        <taxon>Micromonosporaceae</taxon>
        <taxon>Micromonospora</taxon>
    </lineage>
</organism>
<keyword evidence="7" id="KW-0067">ATP-binding</keyword>
<protein>
    <recommendedName>
        <fullName evidence="2">histidine kinase</fullName>
        <ecNumber evidence="2">2.7.13.3</ecNumber>
    </recommendedName>
</protein>
<dbReference type="Gene3D" id="3.30.565.10">
    <property type="entry name" value="Histidine kinase-like ATPase, C-terminal domain"/>
    <property type="match status" value="1"/>
</dbReference>
<dbReference type="EC" id="2.7.13.3" evidence="2"/>
<keyword evidence="9" id="KW-0472">Membrane</keyword>
<evidence type="ECO:0000313" key="11">
    <source>
        <dbReference type="EMBL" id="CCH19773.1"/>
    </source>
</evidence>
<evidence type="ECO:0000256" key="5">
    <source>
        <dbReference type="ARBA" id="ARBA00022741"/>
    </source>
</evidence>
<dbReference type="AlphaFoldDB" id="I0L7H6"/>
<feature type="transmembrane region" description="Helical" evidence="9">
    <location>
        <begin position="112"/>
        <end position="129"/>
    </location>
</feature>
<evidence type="ECO:0000256" key="9">
    <source>
        <dbReference type="SAM" id="Phobius"/>
    </source>
</evidence>
<dbReference type="eggNOG" id="COG4585">
    <property type="taxonomic scope" value="Bacteria"/>
</dbReference>